<dbReference type="NCBIfam" id="TIGR00180">
    <property type="entry name" value="parB_part"/>
    <property type="match status" value="1"/>
</dbReference>
<keyword evidence="7" id="KW-0131">Cell cycle</keyword>
<gene>
    <name evidence="10" type="ORF">BHU72_12780</name>
</gene>
<dbReference type="STRING" id="1390249.BHU72_12780"/>
<dbReference type="InterPro" id="IPR050336">
    <property type="entry name" value="Chromosome_partition/occlusion"/>
</dbReference>
<evidence type="ECO:0000256" key="3">
    <source>
        <dbReference type="ARBA" id="ARBA00022490"/>
    </source>
</evidence>
<proteinExistence type="inferred from homology"/>
<dbReference type="FunFam" id="3.90.1530.30:FF:000001">
    <property type="entry name" value="Chromosome partitioning protein ParB"/>
    <property type="match status" value="1"/>
</dbReference>
<dbReference type="FunFam" id="1.10.10.2830:FF:000001">
    <property type="entry name" value="Chromosome partitioning protein ParB"/>
    <property type="match status" value="1"/>
</dbReference>
<comment type="caution">
    <text evidence="10">The sequence shown here is derived from an EMBL/GenBank/DDBJ whole genome shotgun (WGS) entry which is preliminary data.</text>
</comment>
<keyword evidence="3" id="KW-0963">Cytoplasm</keyword>
<evidence type="ECO:0000256" key="8">
    <source>
        <dbReference type="SAM" id="Coils"/>
    </source>
</evidence>
<dbReference type="Pfam" id="PF02195">
    <property type="entry name" value="ParB_N"/>
    <property type="match status" value="1"/>
</dbReference>
<evidence type="ECO:0000256" key="1">
    <source>
        <dbReference type="ARBA" id="ARBA00004453"/>
    </source>
</evidence>
<dbReference type="PANTHER" id="PTHR33375:SF8">
    <property type="entry name" value="NUCLEOID OCCLUSION PROTEIN"/>
    <property type="match status" value="1"/>
</dbReference>
<evidence type="ECO:0000256" key="2">
    <source>
        <dbReference type="ARBA" id="ARBA00006295"/>
    </source>
</evidence>
<keyword evidence="8" id="KW-0175">Coiled coil</keyword>
<evidence type="ECO:0000256" key="4">
    <source>
        <dbReference type="ARBA" id="ARBA00022618"/>
    </source>
</evidence>
<accession>A0A1E5L9E4</accession>
<keyword evidence="5" id="KW-0238">DNA-binding</keyword>
<dbReference type="GO" id="GO:0003677">
    <property type="term" value="F:DNA binding"/>
    <property type="evidence" value="ECO:0007669"/>
    <property type="project" value="UniProtKB-KW"/>
</dbReference>
<dbReference type="PANTHER" id="PTHR33375">
    <property type="entry name" value="CHROMOSOME-PARTITIONING PROTEIN PARB-RELATED"/>
    <property type="match status" value="1"/>
</dbReference>
<evidence type="ECO:0000259" key="9">
    <source>
        <dbReference type="SMART" id="SM00470"/>
    </source>
</evidence>
<dbReference type="NCBIfam" id="TIGR04285">
    <property type="entry name" value="nucleoid_noc"/>
    <property type="match status" value="1"/>
</dbReference>
<dbReference type="AlphaFoldDB" id="A0A1E5L9E4"/>
<dbReference type="GO" id="GO:0000917">
    <property type="term" value="P:division septum assembly"/>
    <property type="evidence" value="ECO:0007669"/>
    <property type="project" value="UniProtKB-KW"/>
</dbReference>
<dbReference type="GO" id="GO:0005694">
    <property type="term" value="C:chromosome"/>
    <property type="evidence" value="ECO:0007669"/>
    <property type="project" value="TreeGrafter"/>
</dbReference>
<dbReference type="InterPro" id="IPR003115">
    <property type="entry name" value="ParB_N"/>
</dbReference>
<dbReference type="GO" id="GO:0045881">
    <property type="term" value="P:positive regulation of sporulation resulting in formation of a cellular spore"/>
    <property type="evidence" value="ECO:0007669"/>
    <property type="project" value="TreeGrafter"/>
</dbReference>
<protein>
    <submittedName>
        <fullName evidence="10">Nucleoid occlusion protein</fullName>
    </submittedName>
</protein>
<keyword evidence="11" id="KW-1185">Reference proteome</keyword>
<keyword evidence="4" id="KW-0132">Cell division</keyword>
<evidence type="ECO:0000256" key="6">
    <source>
        <dbReference type="ARBA" id="ARBA00023210"/>
    </source>
</evidence>
<dbReference type="EMBL" id="MJAT01000003">
    <property type="protein sequence ID" value="OEH86563.1"/>
    <property type="molecule type" value="Genomic_DNA"/>
</dbReference>
<dbReference type="InterPro" id="IPR004437">
    <property type="entry name" value="ParB/RepB/Spo0J"/>
</dbReference>
<dbReference type="InterPro" id="IPR041468">
    <property type="entry name" value="HTH_ParB/Spo0J"/>
</dbReference>
<evidence type="ECO:0000313" key="11">
    <source>
        <dbReference type="Proteomes" id="UP000095255"/>
    </source>
</evidence>
<dbReference type="Pfam" id="PF17762">
    <property type="entry name" value="HTH_ParB"/>
    <property type="match status" value="1"/>
</dbReference>
<comment type="subcellular location">
    <subcellularLocation>
        <location evidence="1">Cytoplasm</location>
        <location evidence="1">Nucleoid</location>
    </subcellularLocation>
</comment>
<sequence length="267" mass="30474">MVEKEVAVTEQTDKINQILVALIDPSPYQPRTVFEDDKLEELCQTIKTHGIIQPIVVRKMSNRYELIAGERRLRAVKKLGLETIPAIIRDMNDTQAASVALIENLQREGLTSIEEAVAYKKLIDIHGLTQEALAQRLGKGQSTIANKLRLIQLPDAIQEGLMQRSITERHARALLQLNDAEEQQMKLFQEVVQKGLTVKQLENKIEQLKAKEEEKPKAKRTGFSRDVRIARNTINQSIEMVKKIGMALNVEEEDFQEFYQIVIKIPK</sequence>
<dbReference type="GO" id="GO:0007059">
    <property type="term" value="P:chromosome segregation"/>
    <property type="evidence" value="ECO:0007669"/>
    <property type="project" value="TreeGrafter"/>
</dbReference>
<reference evidence="10 11" key="1">
    <citation type="submission" date="2016-09" db="EMBL/GenBank/DDBJ databases">
        <title>Desulfuribacillus arsenicus sp. nov., an obligately anaerobic, dissimilatory arsenic- and antimonate-reducing bacterium isolated from anoxic sediments.</title>
        <authorList>
            <person name="Abin C.A."/>
            <person name="Hollibaugh J.T."/>
        </authorList>
    </citation>
    <scope>NUCLEOTIDE SEQUENCE [LARGE SCALE GENOMIC DNA]</scope>
    <source>
        <strain evidence="10 11">MLFW-2</strain>
    </source>
</reference>
<feature type="coiled-coil region" evidence="8">
    <location>
        <begin position="191"/>
        <end position="221"/>
    </location>
</feature>
<dbReference type="SMART" id="SM00470">
    <property type="entry name" value="ParB"/>
    <property type="match status" value="1"/>
</dbReference>
<name>A0A1E5L9E4_9FIRM</name>
<evidence type="ECO:0000256" key="7">
    <source>
        <dbReference type="ARBA" id="ARBA00023306"/>
    </source>
</evidence>
<dbReference type="Proteomes" id="UP000095255">
    <property type="component" value="Unassembled WGS sequence"/>
</dbReference>
<evidence type="ECO:0000313" key="10">
    <source>
        <dbReference type="EMBL" id="OEH86563.1"/>
    </source>
</evidence>
<dbReference type="Gene3D" id="1.10.10.2830">
    <property type="match status" value="1"/>
</dbReference>
<comment type="similarity">
    <text evidence="2">Belongs to the ParB family.</text>
</comment>
<evidence type="ECO:0000256" key="5">
    <source>
        <dbReference type="ARBA" id="ARBA00023125"/>
    </source>
</evidence>
<dbReference type="InterPro" id="IPR023705">
    <property type="entry name" value="Nucleoid_occlusion_protein"/>
</dbReference>
<dbReference type="GO" id="GO:0009295">
    <property type="term" value="C:nucleoid"/>
    <property type="evidence" value="ECO:0007669"/>
    <property type="project" value="UniProtKB-SubCell"/>
</dbReference>
<keyword evidence="6" id="KW-0717">Septation</keyword>
<organism evidence="10 11">
    <name type="scientific">Desulfuribacillus stibiiarsenatis</name>
    <dbReference type="NCBI Taxonomy" id="1390249"/>
    <lineage>
        <taxon>Bacteria</taxon>
        <taxon>Bacillati</taxon>
        <taxon>Bacillota</taxon>
        <taxon>Desulfuribacillia</taxon>
        <taxon>Desulfuribacillales</taxon>
        <taxon>Desulfuribacillaceae</taxon>
        <taxon>Desulfuribacillus</taxon>
    </lineage>
</organism>
<dbReference type="CDD" id="cd16393">
    <property type="entry name" value="SPO0J_N"/>
    <property type="match status" value="1"/>
</dbReference>
<dbReference type="SUPFAM" id="SSF110849">
    <property type="entry name" value="ParB/Sulfiredoxin"/>
    <property type="match status" value="1"/>
</dbReference>
<feature type="domain" description="ParB-like N-terminal" evidence="9">
    <location>
        <begin position="16"/>
        <end position="105"/>
    </location>
</feature>
<dbReference type="Gene3D" id="3.90.1530.30">
    <property type="match status" value="1"/>
</dbReference>
<dbReference type="InterPro" id="IPR036086">
    <property type="entry name" value="ParB/Sulfiredoxin_sf"/>
</dbReference>